<accession>A0A1T4WSB0</accession>
<dbReference type="NCBIfam" id="TIGR02595">
    <property type="entry name" value="PEP_CTERM"/>
    <property type="match status" value="1"/>
</dbReference>
<feature type="chain" id="PRO_5013227778" evidence="2">
    <location>
        <begin position="26"/>
        <end position="76"/>
    </location>
</feature>
<proteinExistence type="predicted"/>
<keyword evidence="4" id="KW-1185">Reference proteome</keyword>
<protein>
    <submittedName>
        <fullName evidence="3">PEP-CTERM protein-sorting domain-containing protein</fullName>
    </submittedName>
</protein>
<feature type="signal peptide" evidence="2">
    <location>
        <begin position="1"/>
        <end position="25"/>
    </location>
</feature>
<dbReference type="Proteomes" id="UP000190774">
    <property type="component" value="Unassembled WGS sequence"/>
</dbReference>
<keyword evidence="2" id="KW-0732">Signal</keyword>
<dbReference type="InterPro" id="IPR013424">
    <property type="entry name" value="Ice-binding_C"/>
</dbReference>
<dbReference type="AlphaFoldDB" id="A0A1T4WSB0"/>
<keyword evidence="1" id="KW-1133">Transmembrane helix</keyword>
<evidence type="ECO:0000256" key="2">
    <source>
        <dbReference type="SAM" id="SignalP"/>
    </source>
</evidence>
<evidence type="ECO:0000313" key="4">
    <source>
        <dbReference type="Proteomes" id="UP000190774"/>
    </source>
</evidence>
<dbReference type="OrthoDB" id="198970at2"/>
<name>A0A1T4WSB0_9BACT</name>
<feature type="transmembrane region" description="Helical" evidence="1">
    <location>
        <begin position="51"/>
        <end position="69"/>
    </location>
</feature>
<evidence type="ECO:0000256" key="1">
    <source>
        <dbReference type="SAM" id="Phobius"/>
    </source>
</evidence>
<gene>
    <name evidence="3" type="ORF">SAMN02745166_00571</name>
</gene>
<keyword evidence="1" id="KW-0472">Membrane</keyword>
<reference evidence="4" key="1">
    <citation type="submission" date="2017-02" db="EMBL/GenBank/DDBJ databases">
        <authorList>
            <person name="Varghese N."/>
            <person name="Submissions S."/>
        </authorList>
    </citation>
    <scope>NUCLEOTIDE SEQUENCE [LARGE SCALE GENOMIC DNA]</scope>
    <source>
        <strain evidence="4">ATCC 700200</strain>
    </source>
</reference>
<dbReference type="RefSeq" id="WP_078811802.1">
    <property type="nucleotide sequence ID" value="NZ_FUYE01000002.1"/>
</dbReference>
<sequence length="76" mass="8029">MRTILYWLATTAFAVAMAHSSGQSAAGEAADLLWAPSGAADVLPVPEPSRAVLLGVGIMAIAFTYRKAWLNLKRKG</sequence>
<organism evidence="3 4">
    <name type="scientific">Prosthecobacter debontii</name>
    <dbReference type="NCBI Taxonomy" id="48467"/>
    <lineage>
        <taxon>Bacteria</taxon>
        <taxon>Pseudomonadati</taxon>
        <taxon>Verrucomicrobiota</taxon>
        <taxon>Verrucomicrobiia</taxon>
        <taxon>Verrucomicrobiales</taxon>
        <taxon>Verrucomicrobiaceae</taxon>
        <taxon>Prosthecobacter</taxon>
    </lineage>
</organism>
<keyword evidence="1" id="KW-0812">Transmembrane</keyword>
<evidence type="ECO:0000313" key="3">
    <source>
        <dbReference type="EMBL" id="SKA80007.1"/>
    </source>
</evidence>
<dbReference type="STRING" id="48467.SAMN02745166_00571"/>
<dbReference type="EMBL" id="FUYE01000002">
    <property type="protein sequence ID" value="SKA80007.1"/>
    <property type="molecule type" value="Genomic_DNA"/>
</dbReference>